<organism evidence="1 2">
    <name type="scientific">Tenacibaculum vairaonense</name>
    <dbReference type="NCBI Taxonomy" id="3137860"/>
    <lineage>
        <taxon>Bacteria</taxon>
        <taxon>Pseudomonadati</taxon>
        <taxon>Bacteroidota</taxon>
        <taxon>Flavobacteriia</taxon>
        <taxon>Flavobacteriales</taxon>
        <taxon>Flavobacteriaceae</taxon>
        <taxon>Tenacibaculum</taxon>
    </lineage>
</organism>
<reference evidence="1 2" key="1">
    <citation type="submission" date="2024-05" db="EMBL/GenBank/DDBJ databases">
        <authorList>
            <person name="Duchaud E."/>
        </authorList>
    </citation>
    <scope>NUCLEOTIDE SEQUENCE [LARGE SCALE GENOMIC DNA]</scope>
    <source>
        <strain evidence="1">Ena-SAMPLE-TAB-13-05-2024-13:56:06:370-140305</strain>
    </source>
</reference>
<dbReference type="Proteomes" id="UP001497602">
    <property type="component" value="Unassembled WGS sequence"/>
</dbReference>
<gene>
    <name evidence="1" type="ORF">T190115A13A_50229</name>
</gene>
<protein>
    <submittedName>
        <fullName evidence="1">Uncharacterized protein</fullName>
    </submittedName>
</protein>
<accession>A0ABM9PQD2</accession>
<comment type="caution">
    <text evidence="1">The sequence shown here is derived from an EMBL/GenBank/DDBJ whole genome shotgun (WGS) entry which is preliminary data.</text>
</comment>
<dbReference type="EMBL" id="CAXJRC010000042">
    <property type="protein sequence ID" value="CAL2107987.1"/>
    <property type="molecule type" value="Genomic_DNA"/>
</dbReference>
<keyword evidence="2" id="KW-1185">Reference proteome</keyword>
<name>A0ABM9PQD2_9FLAO</name>
<sequence>MSKKGALIKERSIYTKLFGKL</sequence>
<evidence type="ECO:0000313" key="2">
    <source>
        <dbReference type="Proteomes" id="UP001497602"/>
    </source>
</evidence>
<proteinExistence type="predicted"/>
<evidence type="ECO:0000313" key="1">
    <source>
        <dbReference type="EMBL" id="CAL2107987.1"/>
    </source>
</evidence>